<keyword evidence="1" id="KW-0880">Kelch repeat</keyword>
<comment type="caution">
    <text evidence="3">The sequence shown here is derived from an EMBL/GenBank/DDBJ whole genome shotgun (WGS) entry which is preliminary data.</text>
</comment>
<name>A0ABD2QJE6_9PLAT</name>
<proteinExistence type="predicted"/>
<keyword evidence="2" id="KW-0677">Repeat</keyword>
<evidence type="ECO:0000256" key="1">
    <source>
        <dbReference type="ARBA" id="ARBA00022441"/>
    </source>
</evidence>
<accession>A0ABD2QJE6</accession>
<dbReference type="Gene3D" id="2.120.10.80">
    <property type="entry name" value="Kelch-type beta propeller"/>
    <property type="match status" value="1"/>
</dbReference>
<protein>
    <submittedName>
        <fullName evidence="3">Uncharacterized protein</fullName>
    </submittedName>
</protein>
<keyword evidence="4" id="KW-1185">Reference proteome</keyword>
<sequence>MLFSKLHVKRISKEEPIFQVPKIKPEQLMPSPRDKATIEYFDKKLYLFGGFGCSPRTPSDWPASVFYWPFLFDEDNEHEWKFYDDILGWNNQLLIFDTVFECWSLWKHSLHGGHAPPLPRAAHTSCMDNSYGNMFVFGGRSHVNVDQFNLSIQNGRRRDLFMFNALSLQWTEIQAQVNDPELWPPGLSWSCINHLDTFKDPRSEKFTSNLSVYGGQLNDNSSSSQVFILNVDLIKSSATVSSQSKSALFYTLKENNPIPENDNFRLEKCVIKGVDAVKPGLVSDRFMAPDIVQAICHSLQNDFLLNPPEERLNSASSDFLNPIKSLTPFQTMAELVAHALGYFFTFCKFTFTCPEDESYEKVSGIQMLSITTTVVGNTNYGIIGRSYLFDLAVLLDPWKILQMVLLESDCWIESVDQMAICDSLRDIFSDDLKVFKEQRDKNCDSLFYKPSFAFASAEYLRSKQWEFNQLILSRNLREKLYIRFQGLWNWFRELSRQDREEYKSPQYRRLVPSESIKWSPLGELPQARCWHTAVTLFDGSIISIGGQATDRSCSLDPILLIKACRVPSLKTLVEKQIAIMVLKTRTSFHDTEPFQRLHSNDLFKHLTKPSQLSVLKWL</sequence>
<dbReference type="InterPro" id="IPR037293">
    <property type="entry name" value="Gal_Oxidase_central_sf"/>
</dbReference>
<organism evidence="3 4">
    <name type="scientific">Cichlidogyrus casuarinus</name>
    <dbReference type="NCBI Taxonomy" id="1844966"/>
    <lineage>
        <taxon>Eukaryota</taxon>
        <taxon>Metazoa</taxon>
        <taxon>Spiralia</taxon>
        <taxon>Lophotrochozoa</taxon>
        <taxon>Platyhelminthes</taxon>
        <taxon>Monogenea</taxon>
        <taxon>Monopisthocotylea</taxon>
        <taxon>Dactylogyridea</taxon>
        <taxon>Ancyrocephalidae</taxon>
        <taxon>Cichlidogyrus</taxon>
    </lineage>
</organism>
<dbReference type="EMBL" id="JBJKFK010000133">
    <property type="protein sequence ID" value="KAL3319467.1"/>
    <property type="molecule type" value="Genomic_DNA"/>
</dbReference>
<evidence type="ECO:0000313" key="4">
    <source>
        <dbReference type="Proteomes" id="UP001626550"/>
    </source>
</evidence>
<gene>
    <name evidence="3" type="ORF">Ciccas_001860</name>
</gene>
<dbReference type="Gene3D" id="2.130.10.80">
    <property type="entry name" value="Galactose oxidase/kelch, beta-propeller"/>
    <property type="match status" value="1"/>
</dbReference>
<dbReference type="InterPro" id="IPR015915">
    <property type="entry name" value="Kelch-typ_b-propeller"/>
</dbReference>
<dbReference type="PANTHER" id="PTHR46228:SF2">
    <property type="entry name" value="KELCH REPEAT PROTEIN (AFU_ORTHOLOGUE AFUA_4G14350)"/>
    <property type="match status" value="1"/>
</dbReference>
<dbReference type="SUPFAM" id="SSF117281">
    <property type="entry name" value="Kelch motif"/>
    <property type="match status" value="2"/>
</dbReference>
<dbReference type="AlphaFoldDB" id="A0ABD2QJE6"/>
<reference evidence="3 4" key="1">
    <citation type="submission" date="2024-11" db="EMBL/GenBank/DDBJ databases">
        <title>Adaptive evolution of stress response genes in parasites aligns with host niche diversity.</title>
        <authorList>
            <person name="Hahn C."/>
            <person name="Resl P."/>
        </authorList>
    </citation>
    <scope>NUCLEOTIDE SEQUENCE [LARGE SCALE GENOMIC DNA]</scope>
    <source>
        <strain evidence="3">EGGRZ-B1_66</strain>
        <tissue evidence="3">Body</tissue>
    </source>
</reference>
<evidence type="ECO:0000313" key="3">
    <source>
        <dbReference type="EMBL" id="KAL3319467.1"/>
    </source>
</evidence>
<dbReference type="Proteomes" id="UP001626550">
    <property type="component" value="Unassembled WGS sequence"/>
</dbReference>
<dbReference type="PANTHER" id="PTHR46228">
    <property type="entry name" value="KELCH DOMAIN-CONTAINING PROTEIN"/>
    <property type="match status" value="1"/>
</dbReference>
<evidence type="ECO:0000256" key="2">
    <source>
        <dbReference type="ARBA" id="ARBA00022737"/>
    </source>
</evidence>